<dbReference type="InterPro" id="IPR023313">
    <property type="entry name" value="UBQ-conjugating_AS"/>
</dbReference>
<proteinExistence type="inferred from homology"/>
<dbReference type="InterPro" id="IPR016135">
    <property type="entry name" value="UBQ-conjugating_enzyme/RWD"/>
</dbReference>
<dbReference type="Gene3D" id="3.10.110.10">
    <property type="entry name" value="Ubiquitin Conjugating Enzyme"/>
    <property type="match status" value="1"/>
</dbReference>
<dbReference type="CDD" id="cd23795">
    <property type="entry name" value="UBCc_UBE2G1"/>
    <property type="match status" value="1"/>
</dbReference>
<dbReference type="SUPFAM" id="SSF54495">
    <property type="entry name" value="UBC-like"/>
    <property type="match status" value="2"/>
</dbReference>
<dbReference type="AlphaFoldDB" id="A0A2N5S467"/>
<dbReference type="SMART" id="SM00212">
    <property type="entry name" value="UBCc"/>
    <property type="match status" value="1"/>
</dbReference>
<dbReference type="InterPro" id="IPR000608">
    <property type="entry name" value="UBC"/>
</dbReference>
<dbReference type="Pfam" id="PF00179">
    <property type="entry name" value="UQ_con"/>
    <property type="match status" value="1"/>
</dbReference>
<evidence type="ECO:0000313" key="6">
    <source>
        <dbReference type="EMBL" id="PLW08028.1"/>
    </source>
</evidence>
<reference evidence="6 7" key="1">
    <citation type="submission" date="2017-11" db="EMBL/GenBank/DDBJ databases">
        <title>De novo assembly and phasing of dikaryotic genomes from two isolates of Puccinia coronata f. sp. avenae, the causal agent of oat crown rust.</title>
        <authorList>
            <person name="Miller M.E."/>
            <person name="Zhang Y."/>
            <person name="Omidvar V."/>
            <person name="Sperschneider J."/>
            <person name="Schwessinger B."/>
            <person name="Raley C."/>
            <person name="Palmer J.M."/>
            <person name="Garnica D."/>
            <person name="Upadhyaya N."/>
            <person name="Rathjen J."/>
            <person name="Taylor J.M."/>
            <person name="Park R.F."/>
            <person name="Dodds P.N."/>
            <person name="Hirsch C.D."/>
            <person name="Kianian S.F."/>
            <person name="Figueroa M."/>
        </authorList>
    </citation>
    <scope>NUCLEOTIDE SEQUENCE [LARGE SCALE GENOMIC DNA]</scope>
    <source>
        <strain evidence="6">12SD80</strain>
    </source>
</reference>
<sequence length="207" mass="23247">MASNPSAVLLRKQLAEFRKRPVEGFSAGLVDDNDVYEWDITIFGYIPSPSLPSHLLITAKNEQDSATYLCHSFPTLQFSSPADTLYDGAFLRARMSFPAEFPLLPPKLRFTTQMWHPNIYPDGTVCISILHPPGNDEYGYEDAGERWLPVHTIESILVSVTSLLASENPNTESPANIDAAKELRDDPANYKKRVRRLARKSAEDCFD</sequence>
<gene>
    <name evidence="6" type="ORF">PCASD_22600</name>
</gene>
<feature type="domain" description="UBC core" evidence="5">
    <location>
        <begin position="5"/>
        <end position="203"/>
    </location>
</feature>
<accession>A0A2N5S467</accession>
<comment type="caution">
    <text evidence="6">The sequence shown here is derived from an EMBL/GenBank/DDBJ whole genome shotgun (WGS) entry which is preliminary data.</text>
</comment>
<dbReference type="EMBL" id="PGCI01001090">
    <property type="protein sequence ID" value="PLW08028.1"/>
    <property type="molecule type" value="Genomic_DNA"/>
</dbReference>
<keyword evidence="4" id="KW-0547">Nucleotide-binding</keyword>
<keyword evidence="4" id="KW-0067">ATP-binding</keyword>
<dbReference type="GO" id="GO:0005524">
    <property type="term" value="F:ATP binding"/>
    <property type="evidence" value="ECO:0007669"/>
    <property type="project" value="UniProtKB-UniRule"/>
</dbReference>
<dbReference type="FunFam" id="3.10.110.10:FF:000051">
    <property type="entry name" value="ubiquitin-conjugating enzyme E2 R2-like"/>
    <property type="match status" value="1"/>
</dbReference>
<keyword evidence="2 4" id="KW-0833">Ubl conjugation pathway</keyword>
<evidence type="ECO:0000256" key="4">
    <source>
        <dbReference type="RuleBase" id="RU362109"/>
    </source>
</evidence>
<dbReference type="GO" id="GO:0016740">
    <property type="term" value="F:transferase activity"/>
    <property type="evidence" value="ECO:0007669"/>
    <property type="project" value="UniProtKB-KW"/>
</dbReference>
<dbReference type="InterPro" id="IPR050113">
    <property type="entry name" value="Ub_conjugating_enzyme"/>
</dbReference>
<dbReference type="Proteomes" id="UP000235392">
    <property type="component" value="Unassembled WGS sequence"/>
</dbReference>
<evidence type="ECO:0000256" key="2">
    <source>
        <dbReference type="ARBA" id="ARBA00022786"/>
    </source>
</evidence>
<organism evidence="6 7">
    <name type="scientific">Puccinia coronata f. sp. avenae</name>
    <dbReference type="NCBI Taxonomy" id="200324"/>
    <lineage>
        <taxon>Eukaryota</taxon>
        <taxon>Fungi</taxon>
        <taxon>Dikarya</taxon>
        <taxon>Basidiomycota</taxon>
        <taxon>Pucciniomycotina</taxon>
        <taxon>Pucciniomycetes</taxon>
        <taxon>Pucciniales</taxon>
        <taxon>Pucciniaceae</taxon>
        <taxon>Puccinia</taxon>
    </lineage>
</organism>
<dbReference type="PROSITE" id="PS00183">
    <property type="entry name" value="UBC_1"/>
    <property type="match status" value="1"/>
</dbReference>
<evidence type="ECO:0000256" key="1">
    <source>
        <dbReference type="ARBA" id="ARBA00022679"/>
    </source>
</evidence>
<dbReference type="PROSITE" id="PS50127">
    <property type="entry name" value="UBC_2"/>
    <property type="match status" value="1"/>
</dbReference>
<dbReference type="PANTHER" id="PTHR24067">
    <property type="entry name" value="UBIQUITIN-CONJUGATING ENZYME E2"/>
    <property type="match status" value="1"/>
</dbReference>
<name>A0A2N5S467_9BASI</name>
<feature type="active site" description="Glycyl thioester intermediate" evidence="3">
    <location>
        <position position="126"/>
    </location>
</feature>
<evidence type="ECO:0000259" key="5">
    <source>
        <dbReference type="PROSITE" id="PS50127"/>
    </source>
</evidence>
<evidence type="ECO:0000256" key="3">
    <source>
        <dbReference type="PROSITE-ProRule" id="PRU10133"/>
    </source>
</evidence>
<evidence type="ECO:0000313" key="7">
    <source>
        <dbReference type="Proteomes" id="UP000235392"/>
    </source>
</evidence>
<comment type="similarity">
    <text evidence="4">Belongs to the ubiquitin-conjugating enzyme family.</text>
</comment>
<protein>
    <recommendedName>
        <fullName evidence="5">UBC core domain-containing protein</fullName>
    </recommendedName>
</protein>
<keyword evidence="1" id="KW-0808">Transferase</keyword>